<dbReference type="Proteomes" id="UP000001075">
    <property type="component" value="Unassembled WGS sequence"/>
</dbReference>
<organism evidence="1 2">
    <name type="scientific">Cricetulus griseus</name>
    <name type="common">Chinese hamster</name>
    <name type="synonym">Cricetulus barabensis griseus</name>
    <dbReference type="NCBI Taxonomy" id="10029"/>
    <lineage>
        <taxon>Eukaryota</taxon>
        <taxon>Metazoa</taxon>
        <taxon>Chordata</taxon>
        <taxon>Craniata</taxon>
        <taxon>Vertebrata</taxon>
        <taxon>Euteleostomi</taxon>
        <taxon>Mammalia</taxon>
        <taxon>Eutheria</taxon>
        <taxon>Euarchontoglires</taxon>
        <taxon>Glires</taxon>
        <taxon>Rodentia</taxon>
        <taxon>Myomorpha</taxon>
        <taxon>Muroidea</taxon>
        <taxon>Cricetidae</taxon>
        <taxon>Cricetinae</taxon>
        <taxon>Cricetulus</taxon>
    </lineage>
</organism>
<protein>
    <submittedName>
        <fullName evidence="1">Uncharacterized protein</fullName>
    </submittedName>
</protein>
<accession>G3HVM6</accession>
<gene>
    <name evidence="1" type="ORF">I79_015004</name>
</gene>
<sequence length="59" mass="6712">MPCDLHLGSCFIPILQMRKLRSYRTGFVGHFSAALCCLPSLRIDLDQGHSRTCFAKKDR</sequence>
<reference evidence="2" key="1">
    <citation type="journal article" date="2011" name="Nat. Biotechnol.">
        <title>The genomic sequence of the Chinese hamster ovary (CHO)-K1 cell line.</title>
        <authorList>
            <person name="Xu X."/>
            <person name="Nagarajan H."/>
            <person name="Lewis N.E."/>
            <person name="Pan S."/>
            <person name="Cai Z."/>
            <person name="Liu X."/>
            <person name="Chen W."/>
            <person name="Xie M."/>
            <person name="Wang W."/>
            <person name="Hammond S."/>
            <person name="Andersen M.R."/>
            <person name="Neff N."/>
            <person name="Passarelli B."/>
            <person name="Koh W."/>
            <person name="Fan H.C."/>
            <person name="Wang J."/>
            <person name="Gui Y."/>
            <person name="Lee K.H."/>
            <person name="Betenbaugh M.J."/>
            <person name="Quake S.R."/>
            <person name="Famili I."/>
            <person name="Palsson B.O."/>
            <person name="Wang J."/>
        </authorList>
    </citation>
    <scope>NUCLEOTIDE SEQUENCE [LARGE SCALE GENOMIC DNA]</scope>
    <source>
        <strain evidence="2">CHO K1 cell line</strain>
    </source>
</reference>
<dbReference type="EMBL" id="JH000781">
    <property type="protein sequence ID" value="EGW12617.1"/>
    <property type="molecule type" value="Genomic_DNA"/>
</dbReference>
<evidence type="ECO:0000313" key="1">
    <source>
        <dbReference type="EMBL" id="EGW12617.1"/>
    </source>
</evidence>
<dbReference type="AlphaFoldDB" id="G3HVM6"/>
<proteinExistence type="predicted"/>
<dbReference type="InParanoid" id="G3HVM6"/>
<evidence type="ECO:0000313" key="2">
    <source>
        <dbReference type="Proteomes" id="UP000001075"/>
    </source>
</evidence>
<name>G3HVM6_CRIGR</name>